<feature type="domain" description="PucR C-terminal helix-turn-helix" evidence="1">
    <location>
        <begin position="480"/>
        <end position="537"/>
    </location>
</feature>
<proteinExistence type="predicted"/>
<gene>
    <name evidence="2" type="ORF">FCN18_04125</name>
</gene>
<evidence type="ECO:0000313" key="3">
    <source>
        <dbReference type="Proteomes" id="UP000309992"/>
    </source>
</evidence>
<sequence length="545" mass="56703">MTVVDNVASEPAVAEGPPPYLAGAKGAVRLRQLIGARRGWLMVVAPATGIDRPLAGVTIWDPARAPGRHQLLLVVSSHPTGDELAEVLAEASAAESAAVVVRSGCLPREFDVELAAGRAGVPVLAVADGVSWEEIGALARSLVSAAGFGVRGATPTASGLYELAEGAALALDGAVVLTDAGLRVLAFACGDTVDDLTSETILARRAPKVLRERLVLAGSGRNVSRIEVAGAGPRLVAPILVGDLVAGHVVVTPGPDTPDCAPRVVGEVAAAAAAWFLDEQAGPDDEDLVRAELLRGLLTGRGSLEALTERLGRPAAARWCLISLGAHGDGETRATSPARGLTPDVERLLARCARMLDPSAATAVLDTVAYVLIPHSPGPGPSVFAERLRQRAATPVGAPLVACVSQALATGDDARAECRLLKQAVAVLAARPSAVTADLSGLRPHVVIAELAGLATEYPGLLNGALDVLRRDESPRSAEYLDTLLSWFDAGCDATRAAAALRVHRNTFRYRLQRIEQLCGVDLDDAVQRFTLELQVRLLVLRGGW</sequence>
<name>A0ABY2SAF5_9PSEU</name>
<accession>A0ABY2SAF5</accession>
<comment type="caution">
    <text evidence="2">The sequence shown here is derived from an EMBL/GenBank/DDBJ whole genome shotgun (WGS) entry which is preliminary data.</text>
</comment>
<dbReference type="Pfam" id="PF13556">
    <property type="entry name" value="HTH_30"/>
    <property type="match status" value="1"/>
</dbReference>
<dbReference type="InterPro" id="IPR051448">
    <property type="entry name" value="CdaR-like_regulators"/>
</dbReference>
<reference evidence="2 3" key="1">
    <citation type="journal article" date="2015" name="Antonie Van Leeuwenhoek">
        <title>Prauserella endophytica sp. nov., an endophytic actinobacterium isolated from Tamarix taklamakanensis.</title>
        <authorList>
            <person name="Liu J.M."/>
            <person name="Habden X."/>
            <person name="Guo L."/>
            <person name="Tuo L."/>
            <person name="Jiang Z.K."/>
            <person name="Liu S.W."/>
            <person name="Liu X.F."/>
            <person name="Chen L."/>
            <person name="Li R.F."/>
            <person name="Zhang Y.Q."/>
            <person name="Sun C.H."/>
        </authorList>
    </citation>
    <scope>NUCLEOTIDE SEQUENCE [LARGE SCALE GENOMIC DNA]</scope>
    <source>
        <strain evidence="2 3">CGMCC 4.7182</strain>
    </source>
</reference>
<dbReference type="PANTHER" id="PTHR33744">
    <property type="entry name" value="CARBOHYDRATE DIACID REGULATOR"/>
    <property type="match status" value="1"/>
</dbReference>
<evidence type="ECO:0000259" key="1">
    <source>
        <dbReference type="Pfam" id="PF13556"/>
    </source>
</evidence>
<dbReference type="EMBL" id="SWMS01000002">
    <property type="protein sequence ID" value="TKG72451.1"/>
    <property type="molecule type" value="Genomic_DNA"/>
</dbReference>
<dbReference type="Gene3D" id="1.10.10.2840">
    <property type="entry name" value="PucR C-terminal helix-turn-helix domain"/>
    <property type="match status" value="1"/>
</dbReference>
<protein>
    <submittedName>
        <fullName evidence="2">PucR family transcriptional regulator</fullName>
    </submittedName>
</protein>
<keyword evidence="3" id="KW-1185">Reference proteome</keyword>
<dbReference type="PANTHER" id="PTHR33744:SF17">
    <property type="entry name" value="CONSERVED PROTEIN"/>
    <property type="match status" value="1"/>
</dbReference>
<dbReference type="Proteomes" id="UP000309992">
    <property type="component" value="Unassembled WGS sequence"/>
</dbReference>
<dbReference type="InterPro" id="IPR042070">
    <property type="entry name" value="PucR_C-HTH_sf"/>
</dbReference>
<dbReference type="InterPro" id="IPR025736">
    <property type="entry name" value="PucR_C-HTH_dom"/>
</dbReference>
<evidence type="ECO:0000313" key="2">
    <source>
        <dbReference type="EMBL" id="TKG72451.1"/>
    </source>
</evidence>
<dbReference type="RefSeq" id="WP_137093400.1">
    <property type="nucleotide sequence ID" value="NZ_SWMS01000002.1"/>
</dbReference>
<organism evidence="2 3">
    <name type="scientific">Prauserella endophytica</name>
    <dbReference type="NCBI Taxonomy" id="1592324"/>
    <lineage>
        <taxon>Bacteria</taxon>
        <taxon>Bacillati</taxon>
        <taxon>Actinomycetota</taxon>
        <taxon>Actinomycetes</taxon>
        <taxon>Pseudonocardiales</taxon>
        <taxon>Pseudonocardiaceae</taxon>
        <taxon>Prauserella</taxon>
        <taxon>Prauserella coralliicola group</taxon>
    </lineage>
</organism>